<dbReference type="GO" id="GO:0050660">
    <property type="term" value="F:flavin adenine dinucleotide binding"/>
    <property type="evidence" value="ECO:0007669"/>
    <property type="project" value="InterPro"/>
</dbReference>
<dbReference type="GO" id="GO:0006103">
    <property type="term" value="P:2-oxoglutarate metabolic process"/>
    <property type="evidence" value="ECO:0007669"/>
    <property type="project" value="TreeGrafter"/>
</dbReference>
<dbReference type="InterPro" id="IPR050151">
    <property type="entry name" value="Class-I_Pyr_Nuc-Dis_Oxidored"/>
</dbReference>
<feature type="active site" description="Proton acceptor" evidence="13">
    <location>
        <position position="429"/>
    </location>
</feature>
<feature type="domain" description="Pyridine nucleotide-disulphide oxidoreductase dimerisation" evidence="17">
    <location>
        <begin position="331"/>
        <end position="438"/>
    </location>
</feature>
<feature type="binding site" evidence="14">
    <location>
        <position position="296"/>
    </location>
    <ligand>
        <name>FAD</name>
        <dbReference type="ChEBI" id="CHEBI:57692"/>
    </ligand>
</feature>
<sequence length="445" mass="49061">MKQYDLIVIGAGPGGYVAAIEASQLGKKVAVVERKAIGGTCLNVGCIPSKAYLKHASWMEEMQTARQFGINAKEIDVDFSKLVKRKDDVVVQLQTGIHSLFKQHGIDYYEGEAEIPQTNQVQVGEQVLQASYILLATGSRPFVPPIKGLDETSYLTTDTFFELKKQPDNLIIIGGGVIGVELAFAMAPLGTSVTIVEVADDILMTEDDEARTLIKKRLKELSVSVITKATIKEVKEKTLYLSDASLNFDELLVVTGRQANLELVQQLHLETTERDKYVKVNHYYQTSNPSIYAVGDMVDSYMLAHAASKEGIKAVRHMFGKKERRLLREQIPRCVYTHPEIASFGLNEQEATAAGYDVKVGKIPYAANGRAIAGQETTGYIKIISERRYDEILGAVIVGSNATELIHTILAIKESEGTLAEIEKMTFAHPTLSEMMGELGNQMIE</sequence>
<comment type="catalytic activity">
    <reaction evidence="12 16">
        <text>N(6)-[(R)-dihydrolipoyl]-L-lysyl-[protein] + NAD(+) = N(6)-[(R)-lipoyl]-L-lysyl-[protein] + NADH + H(+)</text>
        <dbReference type="Rhea" id="RHEA:15045"/>
        <dbReference type="Rhea" id="RHEA-COMP:10474"/>
        <dbReference type="Rhea" id="RHEA-COMP:10475"/>
        <dbReference type="ChEBI" id="CHEBI:15378"/>
        <dbReference type="ChEBI" id="CHEBI:57540"/>
        <dbReference type="ChEBI" id="CHEBI:57945"/>
        <dbReference type="ChEBI" id="CHEBI:83099"/>
        <dbReference type="ChEBI" id="CHEBI:83100"/>
        <dbReference type="EC" id="1.8.1.4"/>
    </reaction>
</comment>
<dbReference type="SUPFAM" id="SSF51905">
    <property type="entry name" value="FAD/NAD(P)-binding domain"/>
    <property type="match status" value="1"/>
</dbReference>
<keyword evidence="9 14" id="KW-0520">NAD</keyword>
<keyword evidence="5" id="KW-0963">Cytoplasm</keyword>
<gene>
    <name evidence="19" type="primary">lpdA</name>
    <name evidence="19" type="ORF">PML95_03955</name>
</gene>
<dbReference type="Proteomes" id="UP001179600">
    <property type="component" value="Chromosome"/>
</dbReference>
<dbReference type="InterPro" id="IPR006258">
    <property type="entry name" value="Lipoamide_DH"/>
</dbReference>
<dbReference type="RefSeq" id="WP_272163643.1">
    <property type="nucleotide sequence ID" value="NZ_CP116507.1"/>
</dbReference>
<evidence type="ECO:0000259" key="18">
    <source>
        <dbReference type="Pfam" id="PF07992"/>
    </source>
</evidence>
<proteinExistence type="inferred from homology"/>
<dbReference type="NCBIfam" id="TIGR01350">
    <property type="entry name" value="lipoamide_DH"/>
    <property type="match status" value="1"/>
</dbReference>
<dbReference type="PRINTS" id="PR00411">
    <property type="entry name" value="PNDRDTASEI"/>
</dbReference>
<dbReference type="GO" id="GO:0004148">
    <property type="term" value="F:dihydrolipoyl dehydrogenase (NADH) activity"/>
    <property type="evidence" value="ECO:0007669"/>
    <property type="project" value="UniProtKB-EC"/>
</dbReference>
<keyword evidence="10" id="KW-1015">Disulfide bond</keyword>
<dbReference type="Pfam" id="PF07992">
    <property type="entry name" value="Pyr_redox_2"/>
    <property type="match status" value="1"/>
</dbReference>
<evidence type="ECO:0000256" key="15">
    <source>
        <dbReference type="PIRSR" id="PIRSR000350-4"/>
    </source>
</evidence>
<dbReference type="GO" id="GO:0005737">
    <property type="term" value="C:cytoplasm"/>
    <property type="evidence" value="ECO:0007669"/>
    <property type="project" value="UniProtKB-SubCell"/>
</dbReference>
<dbReference type="PANTHER" id="PTHR22912:SF217">
    <property type="entry name" value="DIHYDROLIPOYL DEHYDROGENASE"/>
    <property type="match status" value="1"/>
</dbReference>
<feature type="binding site" evidence="14">
    <location>
        <position position="197"/>
    </location>
    <ligand>
        <name>NAD(+)</name>
        <dbReference type="ChEBI" id="CHEBI:57540"/>
    </ligand>
</feature>
<dbReference type="PANTHER" id="PTHR22912">
    <property type="entry name" value="DISULFIDE OXIDOREDUCTASE"/>
    <property type="match status" value="1"/>
</dbReference>
<dbReference type="FunFam" id="3.30.390.30:FF:000001">
    <property type="entry name" value="Dihydrolipoyl dehydrogenase"/>
    <property type="match status" value="1"/>
</dbReference>
<organism evidence="19 20">
    <name type="scientific">Vagococcus lutrae</name>
    <dbReference type="NCBI Taxonomy" id="81947"/>
    <lineage>
        <taxon>Bacteria</taxon>
        <taxon>Bacillati</taxon>
        <taxon>Bacillota</taxon>
        <taxon>Bacilli</taxon>
        <taxon>Lactobacillales</taxon>
        <taxon>Enterococcaceae</taxon>
        <taxon>Vagococcus</taxon>
    </lineage>
</organism>
<keyword evidence="14" id="KW-0547">Nucleotide-binding</keyword>
<dbReference type="EMBL" id="CP116507">
    <property type="protein sequence ID" value="WCG23406.1"/>
    <property type="molecule type" value="Genomic_DNA"/>
</dbReference>
<dbReference type="Pfam" id="PF02852">
    <property type="entry name" value="Pyr_redox_dim"/>
    <property type="match status" value="1"/>
</dbReference>
<feature type="domain" description="FAD/NAD(P)-binding" evidence="18">
    <location>
        <begin position="4"/>
        <end position="311"/>
    </location>
</feature>
<evidence type="ECO:0000256" key="16">
    <source>
        <dbReference type="RuleBase" id="RU003692"/>
    </source>
</evidence>
<evidence type="ECO:0000313" key="20">
    <source>
        <dbReference type="Proteomes" id="UP001179600"/>
    </source>
</evidence>
<protein>
    <recommendedName>
        <fullName evidence="4 16">Dihydrolipoyl dehydrogenase</fullName>
        <ecNumber evidence="3 16">1.8.1.4</ecNumber>
    </recommendedName>
</protein>
<comment type="similarity">
    <text evidence="2 16">Belongs to the class-I pyridine nucleotide-disulfide oxidoreductase family.</text>
</comment>
<feature type="binding site" evidence="14">
    <location>
        <begin position="137"/>
        <end position="139"/>
    </location>
    <ligand>
        <name>FAD</name>
        <dbReference type="ChEBI" id="CHEBI:57692"/>
    </ligand>
</feature>
<comment type="cofactor">
    <cofactor evidence="14 16">
        <name>FAD</name>
        <dbReference type="ChEBI" id="CHEBI:57692"/>
    </cofactor>
    <text evidence="14 16">Binds 1 FAD per subunit.</text>
</comment>
<dbReference type="InterPro" id="IPR004099">
    <property type="entry name" value="Pyr_nucl-diS_OxRdtase_dimer"/>
</dbReference>
<dbReference type="PIRSF" id="PIRSF000350">
    <property type="entry name" value="Mercury_reductase_MerA"/>
    <property type="match status" value="1"/>
</dbReference>
<feature type="binding site" evidence="14">
    <location>
        <begin position="174"/>
        <end position="181"/>
    </location>
    <ligand>
        <name>NAD(+)</name>
        <dbReference type="ChEBI" id="CHEBI:57540"/>
    </ligand>
</feature>
<evidence type="ECO:0000256" key="7">
    <source>
        <dbReference type="ARBA" id="ARBA00022827"/>
    </source>
</evidence>
<feature type="binding site" evidence="14">
    <location>
        <position position="256"/>
    </location>
    <ligand>
        <name>NAD(+)</name>
        <dbReference type="ChEBI" id="CHEBI:57540"/>
    </ligand>
</feature>
<evidence type="ECO:0000256" key="2">
    <source>
        <dbReference type="ARBA" id="ARBA00007532"/>
    </source>
</evidence>
<evidence type="ECO:0000256" key="11">
    <source>
        <dbReference type="ARBA" id="ARBA00023284"/>
    </source>
</evidence>
<accession>A0AAF0BIY0</accession>
<dbReference type="SUPFAM" id="SSF55424">
    <property type="entry name" value="FAD/NAD-linked reductases, dimerisation (C-terminal) domain"/>
    <property type="match status" value="1"/>
</dbReference>
<keyword evidence="11 16" id="KW-0676">Redox-active center</keyword>
<evidence type="ECO:0000256" key="8">
    <source>
        <dbReference type="ARBA" id="ARBA00023002"/>
    </source>
</evidence>
<evidence type="ECO:0000256" key="6">
    <source>
        <dbReference type="ARBA" id="ARBA00022630"/>
    </source>
</evidence>
<evidence type="ECO:0000256" key="9">
    <source>
        <dbReference type="ARBA" id="ARBA00023027"/>
    </source>
</evidence>
<evidence type="ECO:0000256" key="10">
    <source>
        <dbReference type="ARBA" id="ARBA00023157"/>
    </source>
</evidence>
<dbReference type="InterPro" id="IPR023753">
    <property type="entry name" value="FAD/NAD-binding_dom"/>
</dbReference>
<dbReference type="InterPro" id="IPR036188">
    <property type="entry name" value="FAD/NAD-bd_sf"/>
</dbReference>
<evidence type="ECO:0000256" key="3">
    <source>
        <dbReference type="ARBA" id="ARBA00012608"/>
    </source>
</evidence>
<evidence type="ECO:0000256" key="12">
    <source>
        <dbReference type="ARBA" id="ARBA00049187"/>
    </source>
</evidence>
<keyword evidence="8 16" id="KW-0560">Oxidoreductase</keyword>
<dbReference type="PROSITE" id="PS00076">
    <property type="entry name" value="PYRIDINE_REDOX_1"/>
    <property type="match status" value="1"/>
</dbReference>
<dbReference type="PRINTS" id="PR00368">
    <property type="entry name" value="FADPNR"/>
</dbReference>
<evidence type="ECO:0000256" key="1">
    <source>
        <dbReference type="ARBA" id="ARBA00004496"/>
    </source>
</evidence>
<feature type="binding site" evidence="14">
    <location>
        <begin position="302"/>
        <end position="305"/>
    </location>
    <ligand>
        <name>FAD</name>
        <dbReference type="ChEBI" id="CHEBI:57692"/>
    </ligand>
</feature>
<dbReference type="Gene3D" id="3.30.390.30">
    <property type="match status" value="1"/>
</dbReference>
<evidence type="ECO:0000313" key="19">
    <source>
        <dbReference type="EMBL" id="WCG23406.1"/>
    </source>
</evidence>
<dbReference type="InterPro" id="IPR001100">
    <property type="entry name" value="Pyr_nuc-diS_OxRdtase"/>
</dbReference>
<evidence type="ECO:0000259" key="17">
    <source>
        <dbReference type="Pfam" id="PF02852"/>
    </source>
</evidence>
<feature type="disulfide bond" description="Redox-active" evidence="15">
    <location>
        <begin position="41"/>
        <end position="46"/>
    </location>
</feature>
<dbReference type="EC" id="1.8.1.4" evidence="3 16"/>
<evidence type="ECO:0000256" key="13">
    <source>
        <dbReference type="PIRSR" id="PIRSR000350-2"/>
    </source>
</evidence>
<comment type="miscellaneous">
    <text evidence="16">The active site is a redox-active disulfide bond.</text>
</comment>
<evidence type="ECO:0000256" key="4">
    <source>
        <dbReference type="ARBA" id="ARBA00016961"/>
    </source>
</evidence>
<name>A0AAF0BIY0_9ENTE</name>
<feature type="binding site" evidence="14">
    <location>
        <position position="50"/>
    </location>
    <ligand>
        <name>FAD</name>
        <dbReference type="ChEBI" id="CHEBI:57692"/>
    </ligand>
</feature>
<keyword evidence="6 16" id="KW-0285">Flavoprotein</keyword>
<dbReference type="AlphaFoldDB" id="A0AAF0BIY0"/>
<dbReference type="InterPro" id="IPR012999">
    <property type="entry name" value="Pyr_OxRdtase_I_AS"/>
</dbReference>
<comment type="subcellular location">
    <subcellularLocation>
        <location evidence="1">Cytoplasm</location>
    </subcellularLocation>
</comment>
<keyword evidence="7 14" id="KW-0274">FAD</keyword>
<evidence type="ECO:0000256" key="14">
    <source>
        <dbReference type="PIRSR" id="PIRSR000350-3"/>
    </source>
</evidence>
<dbReference type="InterPro" id="IPR016156">
    <property type="entry name" value="FAD/NAD-linked_Rdtase_dimer_sf"/>
</dbReference>
<reference evidence="19" key="1">
    <citation type="submission" date="2023-01" db="EMBL/GenBank/DDBJ databases">
        <title>Oxazolidinone resistance genes in florfenicol resistant enterococci from beef cattle and veal calves at slaughter.</title>
        <authorList>
            <person name="Biggel M."/>
        </authorList>
    </citation>
    <scope>NUCLEOTIDE SEQUENCE</scope>
    <source>
        <strain evidence="19">K204-1</strain>
    </source>
</reference>
<evidence type="ECO:0000256" key="5">
    <source>
        <dbReference type="ARBA" id="ARBA00022490"/>
    </source>
</evidence>
<dbReference type="Gene3D" id="3.50.50.60">
    <property type="entry name" value="FAD/NAD(P)-binding domain"/>
    <property type="match status" value="2"/>
</dbReference>